<reference evidence="2" key="1">
    <citation type="submission" date="2018-01" db="EMBL/GenBank/DDBJ databases">
        <title>An insight into the sialome of Amazonian anophelines.</title>
        <authorList>
            <person name="Ribeiro J.M."/>
            <person name="Scarpassa V."/>
            <person name="Calvo E."/>
        </authorList>
    </citation>
    <scope>NUCLEOTIDE SEQUENCE</scope>
    <source>
        <tissue evidence="2">Salivary glands</tissue>
    </source>
</reference>
<feature type="domain" description="ER-bound oxygenase mpaB/mpaB'/Rubber oxygenase catalytic" evidence="1">
    <location>
        <begin position="54"/>
        <end position="199"/>
    </location>
</feature>
<proteinExistence type="predicted"/>
<dbReference type="Pfam" id="PF09995">
    <property type="entry name" value="MPAB_Lcp_cat"/>
    <property type="match status" value="1"/>
</dbReference>
<evidence type="ECO:0000313" key="2">
    <source>
        <dbReference type="EMBL" id="MBW39076.1"/>
    </source>
</evidence>
<dbReference type="InterPro" id="IPR018713">
    <property type="entry name" value="MPAB/Lcp_cat_dom"/>
</dbReference>
<evidence type="ECO:0000259" key="1">
    <source>
        <dbReference type="Pfam" id="PF09995"/>
    </source>
</evidence>
<sequence length="447" mass="51635">MESIQLTVEEREAKDYWTTLFTAFDTPGDEGTVADLDAELPPWYDEAKFKRGQRFYKDNRFGILQASFCSLLVLLADPKGLRILEHTGKSSTVETARKRYVSTLRHLSDWYECDLEPGSRSWKSLQQVRRMHLGASRSATKRQLGFISQPEMALTTFGFMGFPLVRPHLLGIRYDNREDLEAFIHLWAVIGYMLGVHDRCNMCLFRLEVVDQICRIAIRYVFMPSLQLETTLYKQMVGAITDGYAGYMPFTSYESVLFLTRRLIGIPGYQYALDLKKEIICRPILTKAELESIVEHMAPKDCYRPIMAMYRTIFCEQIRLFKVKDLSNAEKEINGNYMMPIEDVSGTYTKINNNEDDCNGSLKGSEADLRQLLGLKHNQELIVTNIDNEDEWSTHLNDSQLKQLSLGGQHNVKVIIQMLNLCYNTVGRYVNETMLSFLLYRLNKLYT</sequence>
<dbReference type="GO" id="GO:0016491">
    <property type="term" value="F:oxidoreductase activity"/>
    <property type="evidence" value="ECO:0007669"/>
    <property type="project" value="InterPro"/>
</dbReference>
<dbReference type="EMBL" id="GGFK01005755">
    <property type="protein sequence ID" value="MBW39076.1"/>
    <property type="molecule type" value="Transcribed_RNA"/>
</dbReference>
<dbReference type="PANTHER" id="PTHR37159:SF1">
    <property type="entry name" value="GH11867P"/>
    <property type="match status" value="1"/>
</dbReference>
<dbReference type="PANTHER" id="PTHR37159">
    <property type="entry name" value="GH11867P"/>
    <property type="match status" value="1"/>
</dbReference>
<accession>A0A2M4AE61</accession>
<protein>
    <recommendedName>
        <fullName evidence="1">ER-bound oxygenase mpaB/mpaB'/Rubber oxygenase catalytic domain-containing protein</fullName>
    </recommendedName>
</protein>
<name>A0A2M4AE61_9DIPT</name>
<dbReference type="AlphaFoldDB" id="A0A2M4AE61"/>
<organism evidence="2">
    <name type="scientific">Anopheles triannulatus</name>
    <dbReference type="NCBI Taxonomy" id="58253"/>
    <lineage>
        <taxon>Eukaryota</taxon>
        <taxon>Metazoa</taxon>
        <taxon>Ecdysozoa</taxon>
        <taxon>Arthropoda</taxon>
        <taxon>Hexapoda</taxon>
        <taxon>Insecta</taxon>
        <taxon>Pterygota</taxon>
        <taxon>Neoptera</taxon>
        <taxon>Endopterygota</taxon>
        <taxon>Diptera</taxon>
        <taxon>Nematocera</taxon>
        <taxon>Culicoidea</taxon>
        <taxon>Culicidae</taxon>
        <taxon>Anophelinae</taxon>
        <taxon>Anopheles</taxon>
    </lineage>
</organism>